<feature type="transmembrane region" description="Helical" evidence="1">
    <location>
        <begin position="35"/>
        <end position="53"/>
    </location>
</feature>
<reference evidence="4" key="1">
    <citation type="journal article" date="2019" name="Int. J. Syst. Evol. Microbiol.">
        <title>The Global Catalogue of Microorganisms (GCM) 10K type strain sequencing project: providing services to taxonomists for standard genome sequencing and annotation.</title>
        <authorList>
            <consortium name="The Broad Institute Genomics Platform"/>
            <consortium name="The Broad Institute Genome Sequencing Center for Infectious Disease"/>
            <person name="Wu L."/>
            <person name="Ma J."/>
        </authorList>
    </citation>
    <scope>NUCLEOTIDE SEQUENCE [LARGE SCALE GENOMIC DNA]</scope>
    <source>
        <strain evidence="4">JCM 18720</strain>
    </source>
</reference>
<dbReference type="InterPro" id="IPR016032">
    <property type="entry name" value="Sig_transdc_resp-reg_C-effctor"/>
</dbReference>
<keyword evidence="1" id="KW-0812">Transmembrane</keyword>
<feature type="domain" description="HTH luxR-type" evidence="2">
    <location>
        <begin position="90"/>
        <end position="147"/>
    </location>
</feature>
<gene>
    <name evidence="3" type="ORF">GCM10025772_15870</name>
</gene>
<keyword evidence="1" id="KW-0472">Membrane</keyword>
<evidence type="ECO:0000259" key="2">
    <source>
        <dbReference type="SMART" id="SM00421"/>
    </source>
</evidence>
<sequence>MKSVSRYGAILVLASSMLFFAYDLATDLARGKEGYLHLAVEFIVFVAISAVLLRELWQLKRLRRAFAAEQDKNSRLAGELLSVIQQQFTRWHLSPSEAEIALLLIRGLSMKEIAAARQVKEKTVRLQASAVYAKSGCAGRHELSAYFIEDLMSNL</sequence>
<dbReference type="InterPro" id="IPR036388">
    <property type="entry name" value="WH-like_DNA-bd_sf"/>
</dbReference>
<dbReference type="SUPFAM" id="SSF46894">
    <property type="entry name" value="C-terminal effector domain of the bipartite response regulators"/>
    <property type="match status" value="1"/>
</dbReference>
<organism evidence="3 4">
    <name type="scientific">Ferrimonas gelatinilytica</name>
    <dbReference type="NCBI Taxonomy" id="1255257"/>
    <lineage>
        <taxon>Bacteria</taxon>
        <taxon>Pseudomonadati</taxon>
        <taxon>Pseudomonadota</taxon>
        <taxon>Gammaproteobacteria</taxon>
        <taxon>Alteromonadales</taxon>
        <taxon>Ferrimonadaceae</taxon>
        <taxon>Ferrimonas</taxon>
    </lineage>
</organism>
<accession>A0ABP9S558</accession>
<dbReference type="RefSeq" id="WP_345316517.1">
    <property type="nucleotide sequence ID" value="NZ_BAABLF010000008.1"/>
</dbReference>
<name>A0ABP9S558_9GAMM</name>
<protein>
    <recommendedName>
        <fullName evidence="2">HTH luxR-type domain-containing protein</fullName>
    </recommendedName>
</protein>
<evidence type="ECO:0000313" key="4">
    <source>
        <dbReference type="Proteomes" id="UP001501600"/>
    </source>
</evidence>
<comment type="caution">
    <text evidence="3">The sequence shown here is derived from an EMBL/GenBank/DDBJ whole genome shotgun (WGS) entry which is preliminary data.</text>
</comment>
<proteinExistence type="predicted"/>
<dbReference type="SMART" id="SM00421">
    <property type="entry name" value="HTH_LUXR"/>
    <property type="match status" value="1"/>
</dbReference>
<dbReference type="PRINTS" id="PR00038">
    <property type="entry name" value="HTHLUXR"/>
</dbReference>
<evidence type="ECO:0000313" key="3">
    <source>
        <dbReference type="EMBL" id="GAA5190669.1"/>
    </source>
</evidence>
<dbReference type="Gene3D" id="1.10.10.10">
    <property type="entry name" value="Winged helix-like DNA-binding domain superfamily/Winged helix DNA-binding domain"/>
    <property type="match status" value="1"/>
</dbReference>
<dbReference type="InterPro" id="IPR000792">
    <property type="entry name" value="Tscrpt_reg_LuxR_C"/>
</dbReference>
<keyword evidence="1" id="KW-1133">Transmembrane helix</keyword>
<dbReference type="EMBL" id="BAABLF010000008">
    <property type="protein sequence ID" value="GAA5190669.1"/>
    <property type="molecule type" value="Genomic_DNA"/>
</dbReference>
<dbReference type="Pfam" id="PF00196">
    <property type="entry name" value="GerE"/>
    <property type="match status" value="1"/>
</dbReference>
<evidence type="ECO:0000256" key="1">
    <source>
        <dbReference type="SAM" id="Phobius"/>
    </source>
</evidence>
<dbReference type="Proteomes" id="UP001501600">
    <property type="component" value="Unassembled WGS sequence"/>
</dbReference>
<keyword evidence="4" id="KW-1185">Reference proteome</keyword>